<comment type="function">
    <text evidence="9">Catalyzes the hydroxylation of 2-nonaprenyl-3-methyl-6-methoxy-1,4-benzoquinol during ubiquinone biosynthesis.</text>
</comment>
<dbReference type="InterPro" id="IPR011566">
    <property type="entry name" value="Ubq_synth_Coq7"/>
</dbReference>
<dbReference type="EC" id="1.14.99.60" evidence="9"/>
<comment type="cofactor">
    <cofactor evidence="9">
        <name>Fe cation</name>
        <dbReference type="ChEBI" id="CHEBI:24875"/>
    </cofactor>
    <text evidence="9">Binds 2 iron ions per subunit.</text>
</comment>
<keyword evidence="5 9" id="KW-0560">Oxidoreductase</keyword>
<dbReference type="SUPFAM" id="SSF47240">
    <property type="entry name" value="Ferritin-like"/>
    <property type="match status" value="1"/>
</dbReference>
<feature type="binding site" evidence="9">
    <location>
        <position position="205"/>
    </location>
    <ligand>
        <name>Fe cation</name>
        <dbReference type="ChEBI" id="CHEBI:24875"/>
        <label>1</label>
    </ligand>
</feature>
<evidence type="ECO:0000256" key="1">
    <source>
        <dbReference type="ARBA" id="ARBA00004749"/>
    </source>
</evidence>
<feature type="binding site" evidence="9">
    <location>
        <position position="208"/>
    </location>
    <ligand>
        <name>Fe cation</name>
        <dbReference type="ChEBI" id="CHEBI:24875"/>
        <label>2</label>
    </ligand>
</feature>
<feature type="binding site" evidence="9">
    <location>
        <position position="124"/>
    </location>
    <ligand>
        <name>Fe cation</name>
        <dbReference type="ChEBI" id="CHEBI:24875"/>
        <label>1</label>
    </ligand>
</feature>
<evidence type="ECO:0000256" key="4">
    <source>
        <dbReference type="ARBA" id="ARBA00022723"/>
    </source>
</evidence>
<evidence type="ECO:0000256" key="3">
    <source>
        <dbReference type="ARBA" id="ARBA00022688"/>
    </source>
</evidence>
<dbReference type="NCBIfam" id="NF033656">
    <property type="entry name" value="DMQ_monoox_COQ7"/>
    <property type="match status" value="1"/>
</dbReference>
<dbReference type="Pfam" id="PF03232">
    <property type="entry name" value="COQ7"/>
    <property type="match status" value="1"/>
</dbReference>
<proteinExistence type="inferred from homology"/>
<protein>
    <recommendedName>
        <fullName evidence="9">3-demethoxyubiquinol 3-hydroxylase</fullName>
        <shortName evidence="9">DMQ hydroxylase</shortName>
        <ecNumber evidence="9">1.14.99.60</ecNumber>
    </recommendedName>
    <alternativeName>
        <fullName evidence="9">2-nonaprenyl-3-methyl-6-methoxy-1,4-benzoquinol hydroxylase</fullName>
    </alternativeName>
</protein>
<evidence type="ECO:0000313" key="10">
    <source>
        <dbReference type="EMBL" id="EKU81254.1"/>
    </source>
</evidence>
<feature type="binding site" evidence="9">
    <location>
        <position position="91"/>
    </location>
    <ligand>
        <name>Fe cation</name>
        <dbReference type="ChEBI" id="CHEBI:24875"/>
        <label>1</label>
    </ligand>
</feature>
<dbReference type="GO" id="GO:0046872">
    <property type="term" value="F:metal ion binding"/>
    <property type="evidence" value="ECO:0007669"/>
    <property type="project" value="UniProtKB-KW"/>
</dbReference>
<evidence type="ECO:0000256" key="5">
    <source>
        <dbReference type="ARBA" id="ARBA00023002"/>
    </source>
</evidence>
<comment type="catalytic activity">
    <reaction evidence="9">
        <text>a 5-methoxy-2-methyl-3-(all-trans-polyprenyl)benzene-1,4-diol + AH2 + O2 = a 3-demethylubiquinol + A + H2O</text>
        <dbReference type="Rhea" id="RHEA:50908"/>
        <dbReference type="Rhea" id="RHEA-COMP:10859"/>
        <dbReference type="Rhea" id="RHEA-COMP:10914"/>
        <dbReference type="ChEBI" id="CHEBI:13193"/>
        <dbReference type="ChEBI" id="CHEBI:15377"/>
        <dbReference type="ChEBI" id="CHEBI:15379"/>
        <dbReference type="ChEBI" id="CHEBI:17499"/>
        <dbReference type="ChEBI" id="CHEBI:84167"/>
        <dbReference type="ChEBI" id="CHEBI:84422"/>
        <dbReference type="EC" id="1.14.99.60"/>
    </reaction>
</comment>
<organism evidence="10 11">
    <name type="scientific">Massilia timonae CCUG 45783</name>
    <dbReference type="NCBI Taxonomy" id="883126"/>
    <lineage>
        <taxon>Bacteria</taxon>
        <taxon>Pseudomonadati</taxon>
        <taxon>Pseudomonadota</taxon>
        <taxon>Betaproteobacteria</taxon>
        <taxon>Burkholderiales</taxon>
        <taxon>Oxalobacteraceae</taxon>
        <taxon>Telluria group</taxon>
        <taxon>Massilia</taxon>
    </lineage>
</organism>
<comment type="caution">
    <text evidence="10">The sequence shown here is derived from an EMBL/GenBank/DDBJ whole genome shotgun (WGS) entry which is preliminary data.</text>
</comment>
<dbReference type="InterPro" id="IPR012347">
    <property type="entry name" value="Ferritin-like"/>
</dbReference>
<reference evidence="10 11" key="1">
    <citation type="submission" date="2012-09" db="EMBL/GenBank/DDBJ databases">
        <title>The Genome Sequence of Massilia timonae CCUG 45783.</title>
        <authorList>
            <consortium name="The Broad Institute Genome Sequencing Platform"/>
            <person name="Earl A."/>
            <person name="Ward D."/>
            <person name="Feldgarden M."/>
            <person name="Gevers D."/>
            <person name="Huys G."/>
            <person name="Walker B."/>
            <person name="Young S.K."/>
            <person name="Zeng Q."/>
            <person name="Gargeya S."/>
            <person name="Fitzgerald M."/>
            <person name="Haas B."/>
            <person name="Abouelleil A."/>
            <person name="Alvarado L."/>
            <person name="Arachchi H.M."/>
            <person name="Berlin A.M."/>
            <person name="Chapman S.B."/>
            <person name="Goldberg J."/>
            <person name="Griggs A."/>
            <person name="Gujja S."/>
            <person name="Hansen M."/>
            <person name="Howarth C."/>
            <person name="Imamovic A."/>
            <person name="Larimer J."/>
            <person name="McCowen C."/>
            <person name="Montmayeur A."/>
            <person name="Murphy C."/>
            <person name="Neiman D."/>
            <person name="Pearson M."/>
            <person name="Priest M."/>
            <person name="Roberts A."/>
            <person name="Saif S."/>
            <person name="Shea T."/>
            <person name="Sisk P."/>
            <person name="Sykes S."/>
            <person name="Wortman J."/>
            <person name="Nusbaum C."/>
            <person name="Birren B."/>
        </authorList>
    </citation>
    <scope>NUCLEOTIDE SEQUENCE [LARGE SCALE GENOMIC DNA]</scope>
    <source>
        <strain evidence="10 11">CCUG 45783</strain>
    </source>
</reference>
<keyword evidence="11" id="KW-1185">Reference proteome</keyword>
<evidence type="ECO:0000256" key="7">
    <source>
        <dbReference type="ARBA" id="ARBA00023033"/>
    </source>
</evidence>
<dbReference type="InterPro" id="IPR009078">
    <property type="entry name" value="Ferritin-like_SF"/>
</dbReference>
<comment type="subcellular location">
    <subcellularLocation>
        <location evidence="9">Cell membrane</location>
        <topology evidence="9">Peripheral membrane protein</topology>
    </subcellularLocation>
</comment>
<dbReference type="eggNOG" id="COG2941">
    <property type="taxonomic scope" value="Bacteria"/>
</dbReference>
<gene>
    <name evidence="9" type="primary">coq7</name>
    <name evidence="10" type="ORF">HMPREF9710_03094</name>
</gene>
<evidence type="ECO:0000256" key="8">
    <source>
        <dbReference type="ARBA" id="ARBA00023136"/>
    </source>
</evidence>
<dbReference type="PANTHER" id="PTHR11237:SF4">
    <property type="entry name" value="5-DEMETHOXYUBIQUINONE HYDROXYLASE, MITOCHONDRIAL"/>
    <property type="match status" value="1"/>
</dbReference>
<keyword evidence="8 9" id="KW-0472">Membrane</keyword>
<evidence type="ECO:0000313" key="11">
    <source>
        <dbReference type="Proteomes" id="UP000009874"/>
    </source>
</evidence>
<dbReference type="GO" id="GO:0006744">
    <property type="term" value="P:ubiquinone biosynthetic process"/>
    <property type="evidence" value="ECO:0007669"/>
    <property type="project" value="UniProtKB-UniRule"/>
</dbReference>
<evidence type="ECO:0000256" key="2">
    <source>
        <dbReference type="ARBA" id="ARBA00022475"/>
    </source>
</evidence>
<dbReference type="PATRIC" id="fig|883126.3.peg.3117"/>
<dbReference type="HAMAP" id="MF_01658">
    <property type="entry name" value="COQ7"/>
    <property type="match status" value="1"/>
</dbReference>
<dbReference type="EMBL" id="AGZI01000041">
    <property type="protein sequence ID" value="EKU81254.1"/>
    <property type="molecule type" value="Genomic_DNA"/>
</dbReference>
<dbReference type="GO" id="GO:0005886">
    <property type="term" value="C:plasma membrane"/>
    <property type="evidence" value="ECO:0007669"/>
    <property type="project" value="UniProtKB-SubCell"/>
</dbReference>
<keyword evidence="6 9" id="KW-0408">Iron</keyword>
<dbReference type="PANTHER" id="PTHR11237">
    <property type="entry name" value="COENZYME Q10 BIOSYNTHESIS PROTEIN 7"/>
    <property type="match status" value="1"/>
</dbReference>
<dbReference type="UniPathway" id="UPA00232"/>
<keyword evidence="4 9" id="KW-0479">Metal-binding</keyword>
<feature type="binding site" evidence="9">
    <location>
        <position position="205"/>
    </location>
    <ligand>
        <name>Fe cation</name>
        <dbReference type="ChEBI" id="CHEBI:24875"/>
        <label>2</label>
    </ligand>
</feature>
<comment type="pathway">
    <text evidence="1 9">Cofactor biosynthesis; ubiquinone biosynthesis.</text>
</comment>
<feature type="binding site" evidence="9">
    <location>
        <position position="121"/>
    </location>
    <ligand>
        <name>Fe cation</name>
        <dbReference type="ChEBI" id="CHEBI:24875"/>
        <label>1</label>
    </ligand>
</feature>
<accession>K9D960</accession>
<dbReference type="STRING" id="47229.LO55_671"/>
<name>K9D960_9BURK</name>
<feature type="binding site" evidence="9">
    <location>
        <position position="121"/>
    </location>
    <ligand>
        <name>Fe cation</name>
        <dbReference type="ChEBI" id="CHEBI:24875"/>
        <label>2</label>
    </ligand>
</feature>
<comment type="similarity">
    <text evidence="9">Belongs to the COQ7 family.</text>
</comment>
<dbReference type="InterPro" id="IPR047809">
    <property type="entry name" value="COQ7_proteobact"/>
</dbReference>
<dbReference type="Proteomes" id="UP000009874">
    <property type="component" value="Unassembled WGS sequence"/>
</dbReference>
<feature type="binding site" evidence="9">
    <location>
        <position position="173"/>
    </location>
    <ligand>
        <name>Fe cation</name>
        <dbReference type="ChEBI" id="CHEBI:24875"/>
        <label>2</label>
    </ligand>
</feature>
<sequence length="242" mass="26444">MAPESRRTLGRMPKAYNERFSDQNIEHTMIANRFISPLDQLIVGVDKALRVVGGVAAMSRPNPGAHAIDGELSDAERRHSAGLMRVNHVGEVCAQALYDSQANFAHTQEVRTQFEHAAREEEDHLAWCAQRLTELGSQPSVLNPLWYAGAYVMGSVAARIGDPVSLGFVVETERQVEAHLNSHLELLPAQDAKSRAIVDQMRIDEIAHADAAQSAGAASLPLPVKVAMRAMAKVMTTTAYRI</sequence>
<dbReference type="AlphaFoldDB" id="K9D960"/>
<dbReference type="Gene3D" id="1.20.1260.10">
    <property type="match status" value="1"/>
</dbReference>
<evidence type="ECO:0000256" key="6">
    <source>
        <dbReference type="ARBA" id="ARBA00023004"/>
    </source>
</evidence>
<dbReference type="HOGENOM" id="CLU_088601_0_0_4"/>
<keyword evidence="2 9" id="KW-1003">Cell membrane</keyword>
<dbReference type="GO" id="GO:0008682">
    <property type="term" value="F:3-demethoxyubiquinol 3-hydroxylase activity"/>
    <property type="evidence" value="ECO:0007669"/>
    <property type="project" value="UniProtKB-EC"/>
</dbReference>
<keyword evidence="3 9" id="KW-0831">Ubiquinone biosynthesis</keyword>
<keyword evidence="7 9" id="KW-0503">Monooxygenase</keyword>
<evidence type="ECO:0000256" key="9">
    <source>
        <dbReference type="HAMAP-Rule" id="MF_01658"/>
    </source>
</evidence>
<dbReference type="CDD" id="cd01042">
    <property type="entry name" value="DMQH"/>
    <property type="match status" value="1"/>
</dbReference>